<sequence length="570" mass="61692">MANYLQHFASLFTRQGEKARPEQVQNSAGGFVFALDDWSRLDRWLVLGADGGTYYASEQALTVDNARAVQACLVADGARTVKRIVEISTSGRAPKNEPALFALAMAAGDAKPETRKAALQALPLVCRTGTDLFHFARAVEGFRRWGRGLRNAVAGWYLDKPAEALAYQAIKYQQRDGWSHRDMLRLSHPVARTPEQAALFRWITQGMEGMVNPSAKGGALSPASLPELVRGFEALRASTNRKQVVALIRQHRFTHEMLLSEWKNDPAVWEALLEHMPQTALVRNLGKMTAVGLLVPGSAACRKVAQQLVDKDRLRKARVHPVALLSALKVYEQGHGERAQKRANALSWAPAREIVDALNEAFYLAFQAMEPTGKKHLLALDVSGSMTCGTIAGVPGLNPRVASAAMAMATARLEPAFTAVGFASGQGLSGPFSSQGVEGLRPLAISPKQRLDDVLKAVDGLPFGGTDCALPMIWAQKNRIEVDTFVVYTDNETWAGNVHPFQALRDYRQAMGRPARLIVVGMTATKFTIADPSDPGMLDVVGFDAAAPRVMADFSRPTPAGPAPAGPAAN</sequence>
<evidence type="ECO:0000313" key="8">
    <source>
        <dbReference type="EMBL" id="EYF05407.1"/>
    </source>
</evidence>
<dbReference type="GO" id="GO:0003723">
    <property type="term" value="F:RNA binding"/>
    <property type="evidence" value="ECO:0007669"/>
    <property type="project" value="UniProtKB-KW"/>
</dbReference>
<dbReference type="InterPro" id="IPR056800">
    <property type="entry name" value="vWA_Ro60"/>
</dbReference>
<evidence type="ECO:0000256" key="2">
    <source>
        <dbReference type="ARBA" id="ARBA00007814"/>
    </source>
</evidence>
<evidence type="ECO:0000256" key="5">
    <source>
        <dbReference type="ARBA" id="ARBA00022884"/>
    </source>
</evidence>
<dbReference type="GO" id="GO:0046872">
    <property type="term" value="F:metal ion binding"/>
    <property type="evidence" value="ECO:0007669"/>
    <property type="project" value="UniProtKB-KW"/>
</dbReference>
<evidence type="ECO:0000256" key="3">
    <source>
        <dbReference type="ARBA" id="ARBA00022490"/>
    </source>
</evidence>
<gene>
    <name evidence="8" type="ORF">CAP_3324</name>
</gene>
<proteinExistence type="inferred from homology"/>
<dbReference type="PROSITE" id="PS50988">
    <property type="entry name" value="TROVE"/>
    <property type="match status" value="1"/>
</dbReference>
<dbReference type="GO" id="GO:1990904">
    <property type="term" value="C:ribonucleoprotein complex"/>
    <property type="evidence" value="ECO:0007669"/>
    <property type="project" value="UniProtKB-KW"/>
</dbReference>
<dbReference type="GO" id="GO:0005737">
    <property type="term" value="C:cytoplasm"/>
    <property type="evidence" value="ECO:0007669"/>
    <property type="project" value="UniProtKB-SubCell"/>
</dbReference>
<dbReference type="eggNOG" id="COG2304">
    <property type="taxonomic scope" value="Bacteria"/>
</dbReference>
<evidence type="ECO:0000256" key="6">
    <source>
        <dbReference type="ARBA" id="ARBA00023274"/>
    </source>
</evidence>
<dbReference type="InterPro" id="IPR036465">
    <property type="entry name" value="vWFA_dom_sf"/>
</dbReference>
<evidence type="ECO:0000313" key="9">
    <source>
        <dbReference type="Proteomes" id="UP000019678"/>
    </source>
</evidence>
<name>A0A017T8W8_9BACT</name>
<protein>
    <recommendedName>
        <fullName evidence="7">TROVE domain-containing protein</fullName>
    </recommendedName>
</protein>
<dbReference type="Proteomes" id="UP000019678">
    <property type="component" value="Unassembled WGS sequence"/>
</dbReference>
<comment type="caution">
    <text evidence="8">The sequence shown here is derived from an EMBL/GenBank/DDBJ whole genome shotgun (WGS) entry which is preliminary data.</text>
</comment>
<dbReference type="InterPro" id="IPR040322">
    <property type="entry name" value="TROVE2"/>
</dbReference>
<dbReference type="Gene3D" id="3.40.50.410">
    <property type="entry name" value="von Willebrand factor, type A domain"/>
    <property type="match status" value="2"/>
</dbReference>
<dbReference type="SUPFAM" id="SSF53300">
    <property type="entry name" value="vWA-like"/>
    <property type="match status" value="1"/>
</dbReference>
<comment type="subcellular location">
    <subcellularLocation>
        <location evidence="1">Cytoplasm</location>
    </subcellularLocation>
</comment>
<keyword evidence="6" id="KW-0687">Ribonucleoprotein</keyword>
<dbReference type="STRING" id="1192034.CAP_3324"/>
<dbReference type="Pfam" id="PF05731">
    <property type="entry name" value="TROVE"/>
    <property type="match status" value="1"/>
</dbReference>
<dbReference type="OrthoDB" id="2986092at2"/>
<evidence type="ECO:0000256" key="4">
    <source>
        <dbReference type="ARBA" id="ARBA00022723"/>
    </source>
</evidence>
<dbReference type="RefSeq" id="WP_044241899.1">
    <property type="nucleotide sequence ID" value="NZ_ASRX01000024.1"/>
</dbReference>
<dbReference type="InterPro" id="IPR037214">
    <property type="entry name" value="TROVE_dom_sf"/>
</dbReference>
<accession>A0A017T8W8</accession>
<comment type="similarity">
    <text evidence="2">Belongs to the Ro 60 kDa family.</text>
</comment>
<feature type="domain" description="TROVE" evidence="7">
    <location>
        <begin position="24"/>
        <end position="374"/>
    </location>
</feature>
<dbReference type="InterPro" id="IPR008858">
    <property type="entry name" value="TROVE_dom"/>
</dbReference>
<keyword evidence="5" id="KW-0694">RNA-binding</keyword>
<dbReference type="PANTHER" id="PTHR14202">
    <property type="entry name" value="60 KDA RIBONUCLEOPROTEIN SSA/RO"/>
    <property type="match status" value="1"/>
</dbReference>
<dbReference type="AlphaFoldDB" id="A0A017T8W8"/>
<keyword evidence="4" id="KW-0479">Metal-binding</keyword>
<keyword evidence="3" id="KW-0963">Cytoplasm</keyword>
<dbReference type="PANTHER" id="PTHR14202:SF0">
    <property type="entry name" value="RNA-BINDING PROTEIN RO60"/>
    <property type="match status" value="1"/>
</dbReference>
<dbReference type="Pfam" id="PF25045">
    <property type="entry name" value="vWA_Ro60"/>
    <property type="match status" value="1"/>
</dbReference>
<reference evidence="8 9" key="1">
    <citation type="submission" date="2013-05" db="EMBL/GenBank/DDBJ databases">
        <title>Genome assembly of Chondromyces apiculatus DSM 436.</title>
        <authorList>
            <person name="Sharma G."/>
            <person name="Khatri I."/>
            <person name="Kaur C."/>
            <person name="Mayilraj S."/>
            <person name="Subramanian S."/>
        </authorList>
    </citation>
    <scope>NUCLEOTIDE SEQUENCE [LARGE SCALE GENOMIC DNA]</scope>
    <source>
        <strain evidence="8 9">DSM 436</strain>
    </source>
</reference>
<dbReference type="SUPFAM" id="SSF140864">
    <property type="entry name" value="TROVE domain-like"/>
    <property type="match status" value="1"/>
</dbReference>
<keyword evidence="9" id="KW-1185">Reference proteome</keyword>
<organism evidence="8 9">
    <name type="scientific">Chondromyces apiculatus DSM 436</name>
    <dbReference type="NCBI Taxonomy" id="1192034"/>
    <lineage>
        <taxon>Bacteria</taxon>
        <taxon>Pseudomonadati</taxon>
        <taxon>Myxococcota</taxon>
        <taxon>Polyangia</taxon>
        <taxon>Polyangiales</taxon>
        <taxon>Polyangiaceae</taxon>
        <taxon>Chondromyces</taxon>
    </lineage>
</organism>
<dbReference type="EMBL" id="ASRX01000024">
    <property type="protein sequence ID" value="EYF05407.1"/>
    <property type="molecule type" value="Genomic_DNA"/>
</dbReference>
<evidence type="ECO:0000259" key="7">
    <source>
        <dbReference type="PROSITE" id="PS50988"/>
    </source>
</evidence>
<evidence type="ECO:0000256" key="1">
    <source>
        <dbReference type="ARBA" id="ARBA00004496"/>
    </source>
</evidence>